<protein>
    <submittedName>
        <fullName evidence="1">Uncharacterized protein</fullName>
    </submittedName>
</protein>
<proteinExistence type="predicted"/>
<feature type="non-terminal residue" evidence="1">
    <location>
        <position position="68"/>
    </location>
</feature>
<sequence length="68" mass="7671">MKCNTKGLYILILISGLYLYGQNNSIPTIAVLNLENQDLSIGEAAVMTEILRDELLKTQAYKIVEKQR</sequence>
<name>A0A383DAV2_9ZZZZ</name>
<accession>A0A383DAV2</accession>
<dbReference type="EMBL" id="UINC01215355">
    <property type="protein sequence ID" value="SVE40998.1"/>
    <property type="molecule type" value="Genomic_DNA"/>
</dbReference>
<reference evidence="1" key="1">
    <citation type="submission" date="2018-05" db="EMBL/GenBank/DDBJ databases">
        <authorList>
            <person name="Lanie J.A."/>
            <person name="Ng W.-L."/>
            <person name="Kazmierczak K.M."/>
            <person name="Andrzejewski T.M."/>
            <person name="Davidsen T.M."/>
            <person name="Wayne K.J."/>
            <person name="Tettelin H."/>
            <person name="Glass J.I."/>
            <person name="Rusch D."/>
            <person name="Podicherti R."/>
            <person name="Tsui H.-C.T."/>
            <person name="Winkler M.E."/>
        </authorList>
    </citation>
    <scope>NUCLEOTIDE SEQUENCE</scope>
</reference>
<gene>
    <name evidence="1" type="ORF">METZ01_LOCUS493852</name>
</gene>
<organism evidence="1">
    <name type="scientific">marine metagenome</name>
    <dbReference type="NCBI Taxonomy" id="408172"/>
    <lineage>
        <taxon>unclassified sequences</taxon>
        <taxon>metagenomes</taxon>
        <taxon>ecological metagenomes</taxon>
    </lineage>
</organism>
<dbReference type="AlphaFoldDB" id="A0A383DAV2"/>
<evidence type="ECO:0000313" key="1">
    <source>
        <dbReference type="EMBL" id="SVE40998.1"/>
    </source>
</evidence>